<dbReference type="SMART" id="SM00091">
    <property type="entry name" value="PAS"/>
    <property type="match status" value="1"/>
</dbReference>
<evidence type="ECO:0000256" key="3">
    <source>
        <dbReference type="ARBA" id="ARBA00022679"/>
    </source>
</evidence>
<dbReference type="SUPFAM" id="SSF52172">
    <property type="entry name" value="CheY-like"/>
    <property type="match status" value="1"/>
</dbReference>
<keyword evidence="3 13" id="KW-0808">Transferase</keyword>
<name>A0A517LXI2_9BACT</name>
<feature type="domain" description="Histidine kinase" evidence="10">
    <location>
        <begin position="327"/>
        <end position="584"/>
    </location>
</feature>
<keyword evidence="8" id="KW-0597">Phosphoprotein</keyword>
<dbReference type="KEGG" id="ruv:EC9_14970"/>
<dbReference type="InterPro" id="IPR000014">
    <property type="entry name" value="PAS"/>
</dbReference>
<evidence type="ECO:0000313" key="13">
    <source>
        <dbReference type="EMBL" id="QDS87319.1"/>
    </source>
</evidence>
<comment type="catalytic activity">
    <reaction evidence="1">
        <text>ATP + protein L-histidine = ADP + protein N-phospho-L-histidine.</text>
        <dbReference type="EC" id="2.7.13.3"/>
    </reaction>
</comment>
<dbReference type="GO" id="GO:0005524">
    <property type="term" value="F:ATP binding"/>
    <property type="evidence" value="ECO:0007669"/>
    <property type="project" value="UniProtKB-KW"/>
</dbReference>
<dbReference type="PROSITE" id="PS50112">
    <property type="entry name" value="PAS"/>
    <property type="match status" value="1"/>
</dbReference>
<feature type="domain" description="PAS" evidence="12">
    <location>
        <begin position="190"/>
        <end position="260"/>
    </location>
</feature>
<dbReference type="InterPro" id="IPR035965">
    <property type="entry name" value="PAS-like_dom_sf"/>
</dbReference>
<dbReference type="SUPFAM" id="SSF55785">
    <property type="entry name" value="PYP-like sensor domain (PAS domain)"/>
    <property type="match status" value="1"/>
</dbReference>
<dbReference type="InterPro" id="IPR003594">
    <property type="entry name" value="HATPase_dom"/>
</dbReference>
<dbReference type="Proteomes" id="UP000319557">
    <property type="component" value="Chromosome"/>
</dbReference>
<accession>A0A517LXI2</accession>
<dbReference type="Gene3D" id="3.40.50.2300">
    <property type="match status" value="1"/>
</dbReference>
<dbReference type="Gene3D" id="1.10.287.130">
    <property type="match status" value="1"/>
</dbReference>
<dbReference type="Gene3D" id="3.30.565.10">
    <property type="entry name" value="Histidine kinase-like ATPase, C-terminal domain"/>
    <property type="match status" value="1"/>
</dbReference>
<dbReference type="PANTHER" id="PTHR43065:SF46">
    <property type="entry name" value="C4-DICARBOXYLATE TRANSPORT SENSOR PROTEIN DCTB"/>
    <property type="match status" value="1"/>
</dbReference>
<dbReference type="InterPro" id="IPR001789">
    <property type="entry name" value="Sig_transdc_resp-reg_receiver"/>
</dbReference>
<dbReference type="EMBL" id="CP036261">
    <property type="protein sequence ID" value="QDS87319.1"/>
    <property type="molecule type" value="Genomic_DNA"/>
</dbReference>
<dbReference type="InterPro" id="IPR036097">
    <property type="entry name" value="HisK_dim/P_sf"/>
</dbReference>
<evidence type="ECO:0000259" key="12">
    <source>
        <dbReference type="PROSITE" id="PS50112"/>
    </source>
</evidence>
<dbReference type="PRINTS" id="PR00344">
    <property type="entry name" value="BCTRLSENSOR"/>
</dbReference>
<evidence type="ECO:0000256" key="4">
    <source>
        <dbReference type="ARBA" id="ARBA00022741"/>
    </source>
</evidence>
<dbReference type="SMART" id="SM00387">
    <property type="entry name" value="HATPase_c"/>
    <property type="match status" value="1"/>
</dbReference>
<evidence type="ECO:0000256" key="7">
    <source>
        <dbReference type="ARBA" id="ARBA00023012"/>
    </source>
</evidence>
<dbReference type="Pfam" id="PF02518">
    <property type="entry name" value="HATPase_c"/>
    <property type="match status" value="1"/>
</dbReference>
<dbReference type="NCBIfam" id="TIGR00229">
    <property type="entry name" value="sensory_box"/>
    <property type="match status" value="1"/>
</dbReference>
<evidence type="ECO:0000259" key="10">
    <source>
        <dbReference type="PROSITE" id="PS50109"/>
    </source>
</evidence>
<keyword evidence="5 13" id="KW-0418">Kinase</keyword>
<dbReference type="Pfam" id="PF08448">
    <property type="entry name" value="PAS_4"/>
    <property type="match status" value="1"/>
</dbReference>
<dbReference type="GO" id="GO:0000155">
    <property type="term" value="F:phosphorelay sensor kinase activity"/>
    <property type="evidence" value="ECO:0007669"/>
    <property type="project" value="InterPro"/>
</dbReference>
<protein>
    <recommendedName>
        <fullName evidence="2">histidine kinase</fullName>
        <ecNumber evidence="2">2.7.13.3</ecNumber>
    </recommendedName>
</protein>
<evidence type="ECO:0000256" key="1">
    <source>
        <dbReference type="ARBA" id="ARBA00000085"/>
    </source>
</evidence>
<keyword evidence="14" id="KW-1185">Reference proteome</keyword>
<dbReference type="PANTHER" id="PTHR43065">
    <property type="entry name" value="SENSOR HISTIDINE KINASE"/>
    <property type="match status" value="1"/>
</dbReference>
<evidence type="ECO:0000313" key="14">
    <source>
        <dbReference type="Proteomes" id="UP000319557"/>
    </source>
</evidence>
<dbReference type="Pfam" id="PF00072">
    <property type="entry name" value="Response_reg"/>
    <property type="match status" value="1"/>
</dbReference>
<organism evidence="13 14">
    <name type="scientific">Rosistilla ulvae</name>
    <dbReference type="NCBI Taxonomy" id="1930277"/>
    <lineage>
        <taxon>Bacteria</taxon>
        <taxon>Pseudomonadati</taxon>
        <taxon>Planctomycetota</taxon>
        <taxon>Planctomycetia</taxon>
        <taxon>Pirellulales</taxon>
        <taxon>Pirellulaceae</taxon>
        <taxon>Rosistilla</taxon>
    </lineage>
</organism>
<dbReference type="PROSITE" id="PS50109">
    <property type="entry name" value="HIS_KIN"/>
    <property type="match status" value="1"/>
</dbReference>
<feature type="domain" description="Response regulatory" evidence="11">
    <location>
        <begin position="10"/>
        <end position="160"/>
    </location>
</feature>
<dbReference type="CDD" id="cd00130">
    <property type="entry name" value="PAS"/>
    <property type="match status" value="1"/>
</dbReference>
<feature type="region of interest" description="Disordered" evidence="9">
    <location>
        <begin position="582"/>
        <end position="603"/>
    </location>
</feature>
<dbReference type="InterPro" id="IPR036890">
    <property type="entry name" value="HATPase_C_sf"/>
</dbReference>
<proteinExistence type="predicted"/>
<dbReference type="AlphaFoldDB" id="A0A517LXI2"/>
<dbReference type="RefSeq" id="WP_145343605.1">
    <property type="nucleotide sequence ID" value="NZ_CP036261.1"/>
</dbReference>
<dbReference type="OrthoDB" id="260274at2"/>
<dbReference type="InterPro" id="IPR004358">
    <property type="entry name" value="Sig_transdc_His_kin-like_C"/>
</dbReference>
<reference evidence="13 14" key="1">
    <citation type="submission" date="2019-02" db="EMBL/GenBank/DDBJ databases">
        <title>Deep-cultivation of Planctomycetes and their phenomic and genomic characterization uncovers novel biology.</title>
        <authorList>
            <person name="Wiegand S."/>
            <person name="Jogler M."/>
            <person name="Boedeker C."/>
            <person name="Pinto D."/>
            <person name="Vollmers J."/>
            <person name="Rivas-Marin E."/>
            <person name="Kohn T."/>
            <person name="Peeters S.H."/>
            <person name="Heuer A."/>
            <person name="Rast P."/>
            <person name="Oberbeckmann S."/>
            <person name="Bunk B."/>
            <person name="Jeske O."/>
            <person name="Meyerdierks A."/>
            <person name="Storesund J.E."/>
            <person name="Kallscheuer N."/>
            <person name="Luecker S."/>
            <person name="Lage O.M."/>
            <person name="Pohl T."/>
            <person name="Merkel B.J."/>
            <person name="Hornburger P."/>
            <person name="Mueller R.-W."/>
            <person name="Bruemmer F."/>
            <person name="Labrenz M."/>
            <person name="Spormann A.M."/>
            <person name="Op den Camp H."/>
            <person name="Overmann J."/>
            <person name="Amann R."/>
            <person name="Jetten M.S.M."/>
            <person name="Mascher T."/>
            <person name="Medema M.H."/>
            <person name="Devos D.P."/>
            <person name="Kaster A.-K."/>
            <person name="Ovreas L."/>
            <person name="Rohde M."/>
            <person name="Galperin M.Y."/>
            <person name="Jogler C."/>
        </authorList>
    </citation>
    <scope>NUCLEOTIDE SEQUENCE [LARGE SCALE GENOMIC DNA]</scope>
    <source>
        <strain evidence="13 14">EC9</strain>
    </source>
</reference>
<keyword evidence="4" id="KW-0547">Nucleotide-binding</keyword>
<gene>
    <name evidence="13" type="primary">kinE_1</name>
    <name evidence="13" type="ORF">EC9_14970</name>
</gene>
<evidence type="ECO:0000256" key="5">
    <source>
        <dbReference type="ARBA" id="ARBA00022777"/>
    </source>
</evidence>
<dbReference type="InterPro" id="IPR011006">
    <property type="entry name" value="CheY-like_superfamily"/>
</dbReference>
<dbReference type="PROSITE" id="PS50110">
    <property type="entry name" value="RESPONSE_REGULATORY"/>
    <property type="match status" value="1"/>
</dbReference>
<feature type="modified residue" description="4-aspartylphosphate" evidence="8">
    <location>
        <position position="91"/>
    </location>
</feature>
<dbReference type="EC" id="2.7.13.3" evidence="2"/>
<evidence type="ECO:0000256" key="9">
    <source>
        <dbReference type="SAM" id="MobiDB-lite"/>
    </source>
</evidence>
<evidence type="ECO:0000259" key="11">
    <source>
        <dbReference type="PROSITE" id="PS50110"/>
    </source>
</evidence>
<evidence type="ECO:0000256" key="2">
    <source>
        <dbReference type="ARBA" id="ARBA00012438"/>
    </source>
</evidence>
<dbReference type="InterPro" id="IPR013656">
    <property type="entry name" value="PAS_4"/>
</dbReference>
<dbReference type="Gene3D" id="3.30.450.20">
    <property type="entry name" value="PAS domain"/>
    <property type="match status" value="1"/>
</dbReference>
<dbReference type="InterPro" id="IPR005467">
    <property type="entry name" value="His_kinase_dom"/>
</dbReference>
<evidence type="ECO:0000256" key="8">
    <source>
        <dbReference type="PROSITE-ProRule" id="PRU00169"/>
    </source>
</evidence>
<dbReference type="SUPFAM" id="SSF55874">
    <property type="entry name" value="ATPase domain of HSP90 chaperone/DNA topoisomerase II/histidine kinase"/>
    <property type="match status" value="1"/>
</dbReference>
<evidence type="ECO:0000256" key="6">
    <source>
        <dbReference type="ARBA" id="ARBA00022840"/>
    </source>
</evidence>
<keyword evidence="6" id="KW-0067">ATP-binding</keyword>
<dbReference type="SUPFAM" id="SSF47384">
    <property type="entry name" value="Homodimeric domain of signal transducing histidine kinase"/>
    <property type="match status" value="1"/>
</dbReference>
<keyword evidence="7" id="KW-0902">Two-component regulatory system</keyword>
<sequence length="603" mass="66018">MNSIENNKPRILVIDDNPAIHDDFQKILVSDADKQELWDAASAFFGEEAEAPVANDKLDVQLDSAYQGEEGYRKVRDANAAGRPYTLAFCDMRMPPGWDGLTTIENLWKADSNLQVVICSAYSDNTWSDISKRLGLSDRLLILKKPFDNAEVMQMVVALIEKRRLIDAASIKRESLERTVAERTRHLREAQQESEQLLAAIDSLMVGTDADGTVQRWNENAVAIFGIDAVDAIGQPLASLPIQWENPVLVGDLVHSRQQETATHLETSFSNALGTLRIVCFSSYPVLEAGKRRGTLILGTDVTEHRILEQQLHNSLKLESVGQLAAGVAHEINTPMQYLGDNLDYLNAKFDKLMGYLQSSSDLLDVAEQLAVSPALVSELKQKAKSLSLHNLYTQIPQALTDSIDGVEHVSRIVRAMKELSHPGIEETSAVDINRALETTMAVSTNEWKYVAKIETDLAPNLEPVRGYPGELNQVFLNLIINAAHAISDRTAGGSKGLGKITIRSSLQNESVKVEISDDGGGIPEHIRGRVFDPFFTTKEVGKGTGQGLAIAHTVVVQKHGGKLTFDVQEGHGTTFVIELPMRGPAPSNDNANRDAMTAASGL</sequence>